<dbReference type="PANTHER" id="PTHR11228:SF7">
    <property type="entry name" value="PQQA PEPTIDE CYCLASE"/>
    <property type="match status" value="1"/>
</dbReference>
<evidence type="ECO:0000256" key="3">
    <source>
        <dbReference type="ARBA" id="ARBA00022723"/>
    </source>
</evidence>
<dbReference type="PANTHER" id="PTHR11228">
    <property type="entry name" value="RADICAL SAM DOMAIN PROTEIN"/>
    <property type="match status" value="1"/>
</dbReference>
<proteinExistence type="predicted"/>
<evidence type="ECO:0000313" key="8">
    <source>
        <dbReference type="Proteomes" id="UP000471640"/>
    </source>
</evidence>
<dbReference type="EMBL" id="JAAIJR010000006">
    <property type="protein sequence ID" value="NEX19215.1"/>
    <property type="molecule type" value="Genomic_DNA"/>
</dbReference>
<evidence type="ECO:0000259" key="6">
    <source>
        <dbReference type="Pfam" id="PF04055"/>
    </source>
</evidence>
<dbReference type="RefSeq" id="WP_164652116.1">
    <property type="nucleotide sequence ID" value="NZ_JAAIJR010000006.1"/>
</dbReference>
<dbReference type="Proteomes" id="UP000471640">
    <property type="component" value="Unassembled WGS sequence"/>
</dbReference>
<dbReference type="InterPro" id="IPR007197">
    <property type="entry name" value="rSAM"/>
</dbReference>
<comment type="cofactor">
    <cofactor evidence="1">
        <name>[4Fe-4S] cluster</name>
        <dbReference type="ChEBI" id="CHEBI:49883"/>
    </cofactor>
</comment>
<evidence type="ECO:0000256" key="2">
    <source>
        <dbReference type="ARBA" id="ARBA00022691"/>
    </source>
</evidence>
<name>A0A6P1DU37_9GAMM</name>
<comment type="caution">
    <text evidence="7">The sequence shown here is derived from an EMBL/GenBank/DDBJ whole genome shotgun (WGS) entry which is preliminary data.</text>
</comment>
<dbReference type="GO" id="GO:0051536">
    <property type="term" value="F:iron-sulfur cluster binding"/>
    <property type="evidence" value="ECO:0007669"/>
    <property type="project" value="UniProtKB-KW"/>
</dbReference>
<evidence type="ECO:0000313" key="7">
    <source>
        <dbReference type="EMBL" id="NEX19215.1"/>
    </source>
</evidence>
<dbReference type="CDD" id="cd01335">
    <property type="entry name" value="Radical_SAM"/>
    <property type="match status" value="1"/>
</dbReference>
<keyword evidence="3" id="KW-0479">Metal-binding</keyword>
<dbReference type="InterPro" id="IPR050377">
    <property type="entry name" value="Radical_SAM_PqqE_MftC-like"/>
</dbReference>
<dbReference type="SFLD" id="SFLDS00029">
    <property type="entry name" value="Radical_SAM"/>
    <property type="match status" value="1"/>
</dbReference>
<dbReference type="Pfam" id="PF04055">
    <property type="entry name" value="Radical_SAM"/>
    <property type="match status" value="1"/>
</dbReference>
<evidence type="ECO:0000256" key="4">
    <source>
        <dbReference type="ARBA" id="ARBA00023004"/>
    </source>
</evidence>
<dbReference type="InterPro" id="IPR013785">
    <property type="entry name" value="Aldolase_TIM"/>
</dbReference>
<keyword evidence="5" id="KW-0411">Iron-sulfur</keyword>
<dbReference type="Gene3D" id="3.20.20.70">
    <property type="entry name" value="Aldolase class I"/>
    <property type="match status" value="1"/>
</dbReference>
<evidence type="ECO:0000256" key="1">
    <source>
        <dbReference type="ARBA" id="ARBA00001966"/>
    </source>
</evidence>
<organism evidence="7 8">
    <name type="scientific">Thiorhodococcus mannitoliphagus</name>
    <dbReference type="NCBI Taxonomy" id="329406"/>
    <lineage>
        <taxon>Bacteria</taxon>
        <taxon>Pseudomonadati</taxon>
        <taxon>Pseudomonadota</taxon>
        <taxon>Gammaproteobacteria</taxon>
        <taxon>Chromatiales</taxon>
        <taxon>Chromatiaceae</taxon>
        <taxon>Thiorhodococcus</taxon>
    </lineage>
</organism>
<reference evidence="7 8" key="2">
    <citation type="submission" date="2020-02" db="EMBL/GenBank/DDBJ databases">
        <title>Genome sequences of Thiorhodococcus mannitoliphagus and Thiorhodococcus minor, purple sulfur photosynthetic bacteria in the gammaproteobacterial family, Chromatiaceae.</title>
        <authorList>
            <person name="Aviles F.A."/>
            <person name="Meyer T.E."/>
            <person name="Kyndt J.A."/>
        </authorList>
    </citation>
    <scope>NUCLEOTIDE SEQUENCE [LARGE SCALE GENOMIC DNA]</scope>
    <source>
        <strain evidence="7 8">DSM 18266</strain>
    </source>
</reference>
<sequence>MSIIYVDLIDACHMKCPTCVRGTRLLPNSSRRIPMAQFERIVAKAKHEGYENVGLYNWTEPFLNARIADYIRVVKSLDLNCEVSTTLSFRGRTALIEESLRAGLNRLIVSVSGFTQELHQINHRGGNLAMVKANLEHMAQLMAREPIKTQILLRFLRFDHNQGEEPLVADYARQLGFAFEPLQGVGMVDNPISNYAHQEGYLERLRDYSPARLQMHDGEVCPLIMETVAVDANGMVSLCCANPNYPALEIGPYLELTREEIMIRRYAHPLCPSCAFPRRAATPEDHKHLLGALSVRLKATKEIGSLGESPGDRSGISTDLGSAGMLDGLKGRLKRWLAFS</sequence>
<reference evidence="8" key="1">
    <citation type="journal article" date="2020" name="Microbiol. Resour. Announc.">
        <title>Draft Genome Sequences of Thiorhodococcus mannitoliphagus and Thiorhodococcus minor, Purple Sulfur Photosynthetic Bacteria in the Gammaproteobacterial Family Chromatiaceae.</title>
        <authorList>
            <person name="Aviles F.A."/>
            <person name="Meyer T.E."/>
            <person name="Kyndt J.A."/>
        </authorList>
    </citation>
    <scope>NUCLEOTIDE SEQUENCE [LARGE SCALE GENOMIC DNA]</scope>
    <source>
        <strain evidence="8">DSM 18266</strain>
    </source>
</reference>
<feature type="domain" description="Radical SAM core" evidence="6">
    <location>
        <begin position="9"/>
        <end position="142"/>
    </location>
</feature>
<evidence type="ECO:0000256" key="5">
    <source>
        <dbReference type="ARBA" id="ARBA00023014"/>
    </source>
</evidence>
<accession>A0A6P1DU37</accession>
<dbReference type="GO" id="GO:0003824">
    <property type="term" value="F:catalytic activity"/>
    <property type="evidence" value="ECO:0007669"/>
    <property type="project" value="InterPro"/>
</dbReference>
<dbReference type="AlphaFoldDB" id="A0A6P1DU37"/>
<keyword evidence="2" id="KW-0949">S-adenosyl-L-methionine</keyword>
<gene>
    <name evidence="7" type="ORF">G3480_02615</name>
</gene>
<keyword evidence="8" id="KW-1185">Reference proteome</keyword>
<dbReference type="GO" id="GO:0046872">
    <property type="term" value="F:metal ion binding"/>
    <property type="evidence" value="ECO:0007669"/>
    <property type="project" value="UniProtKB-KW"/>
</dbReference>
<dbReference type="SUPFAM" id="SSF102114">
    <property type="entry name" value="Radical SAM enzymes"/>
    <property type="match status" value="1"/>
</dbReference>
<dbReference type="InterPro" id="IPR058240">
    <property type="entry name" value="rSAM_sf"/>
</dbReference>
<keyword evidence="4" id="KW-0408">Iron</keyword>
<protein>
    <submittedName>
        <fullName evidence="7">Radical SAM protein</fullName>
    </submittedName>
</protein>